<gene>
    <name evidence="2" type="ORF">GNQ48_19945</name>
    <name evidence="3" type="ORF">GUL26_10350</name>
    <name evidence="4" type="ORF">IPC1295_26870</name>
    <name evidence="5" type="ORF">L4V69_17560</name>
    <name evidence="1" type="ORF">PAERUG_P19_London_7_VIM_2_05_10_06858</name>
</gene>
<dbReference type="EMBL" id="CP136986">
    <property type="protein sequence ID" value="WOS80890.1"/>
    <property type="molecule type" value="Genomic_DNA"/>
</dbReference>
<dbReference type="Proteomes" id="UP000284767">
    <property type="component" value="Unassembled WGS sequence"/>
</dbReference>
<reference evidence="4 7" key="4">
    <citation type="submission" date="2019-01" db="EMBL/GenBank/DDBJ databases">
        <title>The Pseudomonas aeruginosa pan-genome provides new insights on its population structure, horizontal gene transfer and pathogenicity.</title>
        <authorList>
            <person name="Freschi L."/>
            <person name="Vincent A.T."/>
            <person name="Jeukens J."/>
            <person name="Emond-Rheault J.-G."/>
            <person name="Kukavica-Ibrulj I."/>
            <person name="Dupont M.-J."/>
            <person name="Charette S.J."/>
            <person name="Boyle B."/>
            <person name="Levesque R.C."/>
        </authorList>
    </citation>
    <scope>NUCLEOTIDE SEQUENCE [LARGE SCALE GENOMIC DNA]</scope>
    <source>
        <strain evidence="4 7">PA-W36</strain>
    </source>
</reference>
<dbReference type="EMBL" id="NSNE01000020">
    <property type="protein sequence ID" value="RPM07700.1"/>
    <property type="molecule type" value="Genomic_DNA"/>
</dbReference>
<dbReference type="RefSeq" id="WP_003089816.1">
    <property type="nucleotide sequence ID" value="NZ_AP014622.1"/>
</dbReference>
<dbReference type="Proteomes" id="UP000045039">
    <property type="component" value="Unassembled WGS sequence"/>
</dbReference>
<organism evidence="3 9">
    <name type="scientific">Pseudomonas aeruginosa</name>
    <dbReference type="NCBI Taxonomy" id="287"/>
    <lineage>
        <taxon>Bacteria</taxon>
        <taxon>Pseudomonadati</taxon>
        <taxon>Pseudomonadota</taxon>
        <taxon>Gammaproteobacteria</taxon>
        <taxon>Pseudomonadales</taxon>
        <taxon>Pseudomonadaceae</taxon>
        <taxon>Pseudomonas</taxon>
    </lineage>
</organism>
<evidence type="ECO:0008006" key="10">
    <source>
        <dbReference type="Google" id="ProtNLM"/>
    </source>
</evidence>
<accession>A0A072ZQP4</accession>
<reference evidence="6" key="1">
    <citation type="submission" date="2015-06" db="EMBL/GenBank/DDBJ databases">
        <authorList>
            <person name="Radhakrishnan Rajesh"/>
            <person name="Underwood Anthony"/>
            <person name="Al-Shahib Ali"/>
        </authorList>
    </citation>
    <scope>NUCLEOTIDE SEQUENCE [LARGE SCALE GENOMIC DNA]</scope>
    <source>
        <strain evidence="6">P19_London_7_VIM_2_05_10</strain>
    </source>
</reference>
<evidence type="ECO:0000313" key="2">
    <source>
        <dbReference type="EMBL" id="MUI37283.1"/>
    </source>
</evidence>
<dbReference type="AlphaFoldDB" id="A0A072ZQP4"/>
<dbReference type="OMA" id="LPDHANQ"/>
<dbReference type="EMBL" id="WXZT01000006">
    <property type="protein sequence ID" value="MZZ12647.1"/>
    <property type="molecule type" value="Genomic_DNA"/>
</dbReference>
<dbReference type="Proteomes" id="UP000644192">
    <property type="component" value="Unassembled WGS sequence"/>
</dbReference>
<sequence>MKAEDILPDRQDRIRLGGVEIRKGSVGAFIANARLLLEEELPAAQRRQAEEDLRALLPAIRALGLLELFELRDARLRTLVADWENAAGRS</sequence>
<proteinExistence type="predicted"/>
<evidence type="ECO:0000313" key="6">
    <source>
        <dbReference type="Proteomes" id="UP000045039"/>
    </source>
</evidence>
<evidence type="ECO:0000313" key="5">
    <source>
        <dbReference type="EMBL" id="WOS80890.1"/>
    </source>
</evidence>
<name>A0A072ZQP4_PSEAI</name>
<dbReference type="Proteomes" id="UP000433532">
    <property type="component" value="Unassembled WGS sequence"/>
</dbReference>
<evidence type="ECO:0000313" key="4">
    <source>
        <dbReference type="EMBL" id="RPM07700.1"/>
    </source>
</evidence>
<dbReference type="EMBL" id="CVVU01000276">
    <property type="protein sequence ID" value="CRQ12792.1"/>
    <property type="molecule type" value="Genomic_DNA"/>
</dbReference>
<evidence type="ECO:0000313" key="3">
    <source>
        <dbReference type="EMBL" id="MZZ12647.1"/>
    </source>
</evidence>
<reference evidence="3" key="6">
    <citation type="submission" date="2020-01" db="EMBL/GenBank/DDBJ databases">
        <title>Bacteria Cultured from War Wounds Associated with the Conflict in Eastern Ukraine.</title>
        <authorList>
            <person name="Snesrud E."/>
            <person name="Galac M.R."/>
            <person name="Mc Gann P."/>
            <person name="Valentine K."/>
            <person name="Viacheslav K."/>
        </authorList>
    </citation>
    <scope>NUCLEOTIDE SEQUENCE</scope>
    <source>
        <strain evidence="3">VNMU148</strain>
    </source>
</reference>
<reference evidence="5" key="8">
    <citation type="submission" date="2023-10" db="EMBL/GenBank/DDBJ databases">
        <title>Pathogen: clinical or host-associated sample.</title>
        <authorList>
            <person name="Hergert J."/>
            <person name="Casey R."/>
            <person name="Wagner J."/>
            <person name="Young E.L."/>
            <person name="Oakeson K.F."/>
        </authorList>
    </citation>
    <scope>NUCLEOTIDE SEQUENCE</scope>
    <source>
        <strain evidence="5">2021CK-01020</strain>
    </source>
</reference>
<dbReference type="EMBL" id="WOAD01000017">
    <property type="protein sequence ID" value="MUI37283.1"/>
    <property type="molecule type" value="Genomic_DNA"/>
</dbReference>
<reference evidence="1" key="2">
    <citation type="submission" date="2015-06" db="EMBL/GenBank/DDBJ databases">
        <authorList>
            <person name="Radhakrishnan R."/>
            <person name="Underwood A."/>
            <person name="Al-Shahib A."/>
        </authorList>
    </citation>
    <scope>NUCLEOTIDE SEQUENCE</scope>
    <source>
        <strain evidence="1">P19_London_7_VIM_2_05_10</strain>
    </source>
</reference>
<dbReference type="KEGG" id="paeb:NCGM1900_4042"/>
<reference evidence="2 8" key="5">
    <citation type="submission" date="2019-11" db="EMBL/GenBank/DDBJ databases">
        <title>Genomes of ocular Pseudomonas aeruginosa isolates.</title>
        <authorList>
            <person name="Khan M."/>
            <person name="Rice S.A."/>
            <person name="Willcox M.D.P."/>
            <person name="Stapleton F."/>
        </authorList>
    </citation>
    <scope>NUCLEOTIDE SEQUENCE [LARGE SCALE GENOMIC DNA]</scope>
    <source>
        <strain evidence="2 8">PA221</strain>
    </source>
</reference>
<evidence type="ECO:0000313" key="8">
    <source>
        <dbReference type="Proteomes" id="UP000433532"/>
    </source>
</evidence>
<evidence type="ECO:0000313" key="1">
    <source>
        <dbReference type="EMBL" id="CRQ12792.1"/>
    </source>
</evidence>
<reference evidence="4 7" key="3">
    <citation type="submission" date="2017-08" db="EMBL/GenBank/DDBJ databases">
        <authorList>
            <person name="Feschi L."/>
            <person name="Jeukens J."/>
            <person name="Emond-Rheault J.-G."/>
            <person name="Kukavica-Ibrulj I."/>
            <person name="Boyle B."/>
            <person name="Levesque R.C."/>
        </authorList>
    </citation>
    <scope>NUCLEOTIDE SEQUENCE [LARGE SCALE GENOMIC DNA]</scope>
    <source>
        <strain evidence="4 7">PA-W36</strain>
    </source>
</reference>
<dbReference type="eggNOG" id="ENOG5033C79">
    <property type="taxonomic scope" value="Bacteria"/>
</dbReference>
<evidence type="ECO:0000313" key="9">
    <source>
        <dbReference type="Proteomes" id="UP000644192"/>
    </source>
</evidence>
<dbReference type="Proteomes" id="UP001297540">
    <property type="component" value="Chromosome"/>
</dbReference>
<evidence type="ECO:0000313" key="7">
    <source>
        <dbReference type="Proteomes" id="UP000284767"/>
    </source>
</evidence>
<protein>
    <recommendedName>
        <fullName evidence="10">Preprotein translocase subunit SecD</fullName>
    </recommendedName>
</protein>
<reference evidence="5" key="7">
    <citation type="submission" date="2023-06" db="EMBL/GenBank/DDBJ databases">
        <authorList>
            <consortium name="Clinical and Environmental Microbiology Branch: Whole genome sequencing antimicrobial resistance pathogens in the healthcare setting"/>
        </authorList>
    </citation>
    <scope>NUCLEOTIDE SEQUENCE</scope>
    <source>
        <strain evidence="5">2021CK-01020</strain>
    </source>
</reference>